<feature type="compositionally biased region" description="Basic residues" evidence="1">
    <location>
        <begin position="836"/>
        <end position="848"/>
    </location>
</feature>
<feature type="compositionally biased region" description="Basic and acidic residues" evidence="1">
    <location>
        <begin position="733"/>
        <end position="757"/>
    </location>
</feature>
<feature type="compositionally biased region" description="Basic and acidic residues" evidence="1">
    <location>
        <begin position="177"/>
        <end position="196"/>
    </location>
</feature>
<evidence type="ECO:0000313" key="2">
    <source>
        <dbReference type="EMBL" id="MQM02329.1"/>
    </source>
</evidence>
<feature type="compositionally biased region" description="Basic and acidic residues" evidence="1">
    <location>
        <begin position="60"/>
        <end position="71"/>
    </location>
</feature>
<feature type="compositionally biased region" description="Basic and acidic residues" evidence="1">
    <location>
        <begin position="306"/>
        <end position="317"/>
    </location>
</feature>
<feature type="compositionally biased region" description="Polar residues" evidence="1">
    <location>
        <begin position="548"/>
        <end position="563"/>
    </location>
</feature>
<dbReference type="PANTHER" id="PTHR37729">
    <property type="entry name" value="NEUROFILAMENT PROTEIN-LIKE PROTEIN"/>
    <property type="match status" value="1"/>
</dbReference>
<feature type="region of interest" description="Disordered" evidence="1">
    <location>
        <begin position="445"/>
        <end position="489"/>
    </location>
</feature>
<comment type="caution">
    <text evidence="2">The sequence shown here is derived from an EMBL/GenBank/DDBJ whole genome shotgun (WGS) entry which is preliminary data.</text>
</comment>
<feature type="region of interest" description="Disordered" evidence="1">
    <location>
        <begin position="501"/>
        <end position="869"/>
    </location>
</feature>
<evidence type="ECO:0000313" key="3">
    <source>
        <dbReference type="Proteomes" id="UP000652761"/>
    </source>
</evidence>
<sequence length="869" mass="93457">MATGASLAEQTTDEVEGSKVIDNAKVGEEDSVSQPKQTEANGIEKVQMEEQASSETSAADPKEMMEIKDEVSATEESAPVVDEVEETDSQASGSEVVADKKKAPASEEVKKEDEDDVASPSIVLEDKRENAPAVDEFKKETDSPVSDSEILGDNKEVSATEEMKKEDEDDVVSESIVLEHKKEDAPTVDEVKKEDDSQAPGFEVLVVEASTTEEVKEDEDDIPSASGVSVDKKEDAPAVGSEILGDNKEVSATEEMKKEDEDNVVSASVVLEDKKEDAPTVDEVKKEDDSQASDFEVLVDNNKASTTKEVKKEDKDGTASASVVSVDKKEDAPAVDEASGSEVLEDNKDIAFIVEDAKKEAETGKISGISDAEVEASVESPDEKSINTTESSSSVQESEHVEHKPEVSEPVVAIAKGTEEPLDISANVDLPSAKSREQSVALTVTEPADATEELEKKNETPEADEELEVAKHKNTTTVENIATAEGKAVTEPFEEKSVVELETSASRTLDTVPSDSAVSENIEKAGDDTNAGQCQEEDMVEESEHYTSESLGTEVTVDTTSANPPIATGETGAVDATSVTDAAEIVVDSERNTEEQKGEKTVEMESINEQKEEKSVEEGIKEQDQEKAVEKEAILTAAEEIEASSEREKPSKESKHENVNIEDNTTPAQTSRDIDLSVPATEVIEAAPEEEKPSEAAEMIGEKRDSGVSDSANKLTENLEKDKVSEVAEQSVEEPKQENESIKDGDAILPETSRDINIEQQANDIDMSTGEQLVKSDVEKSSNDAAEQDETEKKDEAGKCNAQDQVEAPKDGDSKPNPEVHKTEASSRTSKTLMSKVKHSIVKVKKAIIGKSPSSKTISAESKDGLKVK</sequence>
<feature type="compositionally biased region" description="Basic and acidic residues" evidence="1">
    <location>
        <begin position="345"/>
        <end position="363"/>
    </location>
</feature>
<dbReference type="AlphaFoldDB" id="A0A843VZI7"/>
<feature type="compositionally biased region" description="Basic and acidic residues" evidence="1">
    <location>
        <begin position="588"/>
        <end position="633"/>
    </location>
</feature>
<protein>
    <submittedName>
        <fullName evidence="2">Uncharacterized protein</fullName>
    </submittedName>
</protein>
<feature type="compositionally biased region" description="Basic and acidic residues" evidence="1">
    <location>
        <begin position="717"/>
        <end position="726"/>
    </location>
</feature>
<feature type="compositionally biased region" description="Basic and acidic residues" evidence="1">
    <location>
        <begin position="807"/>
        <end position="825"/>
    </location>
</feature>
<gene>
    <name evidence="2" type="ORF">Taro_035096</name>
</gene>
<proteinExistence type="predicted"/>
<feature type="compositionally biased region" description="Basic and acidic residues" evidence="1">
    <location>
        <begin position="271"/>
        <end position="289"/>
    </location>
</feature>
<reference evidence="2" key="1">
    <citation type="submission" date="2017-07" db="EMBL/GenBank/DDBJ databases">
        <title>Taro Niue Genome Assembly and Annotation.</title>
        <authorList>
            <person name="Atibalentja N."/>
            <person name="Keating K."/>
            <person name="Fields C.J."/>
        </authorList>
    </citation>
    <scope>NUCLEOTIDE SEQUENCE</scope>
    <source>
        <strain evidence="2">Niue_2</strain>
        <tissue evidence="2">Leaf</tissue>
    </source>
</reference>
<feature type="compositionally biased region" description="Basic and acidic residues" evidence="1">
    <location>
        <begin position="397"/>
        <end position="407"/>
    </location>
</feature>
<feature type="compositionally biased region" description="Basic and acidic residues" evidence="1">
    <location>
        <begin position="152"/>
        <end position="166"/>
    </location>
</feature>
<dbReference type="EMBL" id="NMUH01002838">
    <property type="protein sequence ID" value="MQM02329.1"/>
    <property type="molecule type" value="Genomic_DNA"/>
</dbReference>
<keyword evidence="3" id="KW-1185">Reference proteome</keyword>
<feature type="compositionally biased region" description="Polar residues" evidence="1">
    <location>
        <begin position="661"/>
        <end position="671"/>
    </location>
</feature>
<feature type="region of interest" description="Disordered" evidence="1">
    <location>
        <begin position="1"/>
        <end position="410"/>
    </location>
</feature>
<feature type="compositionally biased region" description="Basic and acidic residues" evidence="1">
    <location>
        <begin position="124"/>
        <end position="142"/>
    </location>
</feature>
<feature type="compositionally biased region" description="Basic and acidic residues" evidence="1">
    <location>
        <begin position="644"/>
        <end position="659"/>
    </location>
</feature>
<organism evidence="2 3">
    <name type="scientific">Colocasia esculenta</name>
    <name type="common">Wild taro</name>
    <name type="synonym">Arum esculentum</name>
    <dbReference type="NCBI Taxonomy" id="4460"/>
    <lineage>
        <taxon>Eukaryota</taxon>
        <taxon>Viridiplantae</taxon>
        <taxon>Streptophyta</taxon>
        <taxon>Embryophyta</taxon>
        <taxon>Tracheophyta</taxon>
        <taxon>Spermatophyta</taxon>
        <taxon>Magnoliopsida</taxon>
        <taxon>Liliopsida</taxon>
        <taxon>Araceae</taxon>
        <taxon>Aroideae</taxon>
        <taxon>Colocasieae</taxon>
        <taxon>Colocasia</taxon>
    </lineage>
</organism>
<feature type="compositionally biased region" description="Basic and acidic residues" evidence="1">
    <location>
        <begin position="97"/>
        <end position="112"/>
    </location>
</feature>
<accession>A0A843VZI7</accession>
<dbReference type="Proteomes" id="UP000652761">
    <property type="component" value="Unassembled WGS sequence"/>
</dbReference>
<evidence type="ECO:0000256" key="1">
    <source>
        <dbReference type="SAM" id="MobiDB-lite"/>
    </source>
</evidence>
<name>A0A843VZI7_COLES</name>
<dbReference type="PANTHER" id="PTHR37729:SF1">
    <property type="entry name" value="NEUROFILAMENT PROTEIN-LIKE PROTEIN"/>
    <property type="match status" value="1"/>
</dbReference>
<feature type="compositionally biased region" description="Polar residues" evidence="1">
    <location>
        <begin position="503"/>
        <end position="519"/>
    </location>
</feature>
<feature type="compositionally biased region" description="Basic and acidic residues" evidence="1">
    <location>
        <begin position="689"/>
        <end position="707"/>
    </location>
</feature>
<feature type="compositionally biased region" description="Basic and acidic residues" evidence="1">
    <location>
        <begin position="245"/>
        <end position="260"/>
    </location>
</feature>